<evidence type="ECO:0000256" key="6">
    <source>
        <dbReference type="ARBA" id="ARBA00023315"/>
    </source>
</evidence>
<dbReference type="GO" id="GO:0016746">
    <property type="term" value="F:acyltransferase activity"/>
    <property type="evidence" value="ECO:0007669"/>
    <property type="project" value="UniProtKB-KW"/>
</dbReference>
<keyword evidence="6 7" id="KW-0012">Acyltransferase</keyword>
<dbReference type="GO" id="GO:0009247">
    <property type="term" value="P:glycolipid biosynthetic process"/>
    <property type="evidence" value="ECO:0007669"/>
    <property type="project" value="UniProtKB-ARBA"/>
</dbReference>
<name>A0A7H1MXG9_9PROT</name>
<proteinExistence type="predicted"/>
<dbReference type="KEGG" id="dvn:HQ394_00725"/>
<evidence type="ECO:0000256" key="5">
    <source>
        <dbReference type="ARBA" id="ARBA00023136"/>
    </source>
</evidence>
<dbReference type="RefSeq" id="WP_190261597.1">
    <property type="nucleotide sequence ID" value="NZ_CP053923.1"/>
</dbReference>
<protein>
    <submittedName>
        <fullName evidence="7">Lipid A biosynthesis acyltransferase</fullName>
    </submittedName>
</protein>
<dbReference type="Pfam" id="PF03279">
    <property type="entry name" value="Lip_A_acyltrans"/>
    <property type="match status" value="1"/>
</dbReference>
<dbReference type="InterPro" id="IPR004960">
    <property type="entry name" value="LipA_acyltrans"/>
</dbReference>
<dbReference type="PANTHER" id="PTHR30606:SF9">
    <property type="entry name" value="LIPID A BIOSYNTHESIS LAUROYLTRANSFERASE"/>
    <property type="match status" value="1"/>
</dbReference>
<evidence type="ECO:0000313" key="8">
    <source>
        <dbReference type="Proteomes" id="UP000516369"/>
    </source>
</evidence>
<dbReference type="PANTHER" id="PTHR30606">
    <property type="entry name" value="LIPID A BIOSYNTHESIS LAUROYL ACYLTRANSFERASE"/>
    <property type="match status" value="1"/>
</dbReference>
<reference evidence="7 8" key="1">
    <citation type="submission" date="2020-05" db="EMBL/GenBank/DDBJ databases">
        <title>Complete closed genome sequence of Defluviicoccus vanus.</title>
        <authorList>
            <person name="Bessarab I."/>
            <person name="Arumugam K."/>
            <person name="Maszenan A.M."/>
            <person name="Seviour R.J."/>
            <person name="Williams R.B."/>
        </authorList>
    </citation>
    <scope>NUCLEOTIDE SEQUENCE [LARGE SCALE GENOMIC DNA]</scope>
    <source>
        <strain evidence="7 8">Ben 114</strain>
    </source>
</reference>
<gene>
    <name evidence="7" type="ORF">HQ394_00725</name>
</gene>
<dbReference type="Proteomes" id="UP000516369">
    <property type="component" value="Chromosome"/>
</dbReference>
<dbReference type="GO" id="GO:0005886">
    <property type="term" value="C:plasma membrane"/>
    <property type="evidence" value="ECO:0007669"/>
    <property type="project" value="UniProtKB-SubCell"/>
</dbReference>
<dbReference type="AlphaFoldDB" id="A0A7H1MXG9"/>
<accession>A0A7H1MXG9</accession>
<keyword evidence="3" id="KW-0997">Cell inner membrane</keyword>
<keyword evidence="4 7" id="KW-0808">Transferase</keyword>
<organism evidence="7 8">
    <name type="scientific">Defluviicoccus vanus</name>
    <dbReference type="NCBI Taxonomy" id="111831"/>
    <lineage>
        <taxon>Bacteria</taxon>
        <taxon>Pseudomonadati</taxon>
        <taxon>Pseudomonadota</taxon>
        <taxon>Alphaproteobacteria</taxon>
        <taxon>Rhodospirillales</taxon>
        <taxon>Rhodospirillaceae</taxon>
        <taxon>Defluviicoccus</taxon>
    </lineage>
</organism>
<dbReference type="CDD" id="cd07984">
    <property type="entry name" value="LPLAT_LABLAT-like"/>
    <property type="match status" value="1"/>
</dbReference>
<dbReference type="InterPro" id="IPR014548">
    <property type="entry name" value="Ac_Trasf"/>
</dbReference>
<sequence>MSLAWVHLPERGSARALEAIHWVGRVIGRPAGRLLLYPIALYFLLTAQRPRRASRAFLRRALQREPSVLDLFRHFHCFAATILDRTFLLHGQVEKFDIRIHNGQLIGDQVRSGDGCILLGSHLGSFEALRVLGITERHFPLKVLMNVDHNPAITRFLNALNPEIAATIIPIRGPGTLIAVKEWLDQGYLIGTLGDRVVAEERATRCRFFGEEAGFPLGPFQVAAMVRCPVILAFALYRGGNRYDVHFERLADSIPAADRRRPDALGRWAQHYADRLEAHARSAPYNWFNFYDFWADNKDDTQASALARPLSATTSRQP</sequence>
<keyword evidence="2" id="KW-1003">Cell membrane</keyword>
<evidence type="ECO:0000313" key="7">
    <source>
        <dbReference type="EMBL" id="QNT68155.1"/>
    </source>
</evidence>
<evidence type="ECO:0000256" key="1">
    <source>
        <dbReference type="ARBA" id="ARBA00004533"/>
    </source>
</evidence>
<keyword evidence="8" id="KW-1185">Reference proteome</keyword>
<evidence type="ECO:0000256" key="3">
    <source>
        <dbReference type="ARBA" id="ARBA00022519"/>
    </source>
</evidence>
<evidence type="ECO:0000256" key="2">
    <source>
        <dbReference type="ARBA" id="ARBA00022475"/>
    </source>
</evidence>
<dbReference type="EMBL" id="CP053923">
    <property type="protein sequence ID" value="QNT68155.1"/>
    <property type="molecule type" value="Genomic_DNA"/>
</dbReference>
<dbReference type="PIRSF" id="PIRSF028561">
    <property type="entry name" value="Ac_Trasf"/>
    <property type="match status" value="1"/>
</dbReference>
<evidence type="ECO:0000256" key="4">
    <source>
        <dbReference type="ARBA" id="ARBA00022679"/>
    </source>
</evidence>
<keyword evidence="5" id="KW-0472">Membrane</keyword>
<comment type="subcellular location">
    <subcellularLocation>
        <location evidence="1">Cell inner membrane</location>
    </subcellularLocation>
</comment>